<gene>
    <name evidence="5" type="ORF">C1J01_41335</name>
</gene>
<name>A0A2W2DA25_9ACTN</name>
<dbReference type="Proteomes" id="UP000249304">
    <property type="component" value="Unassembled WGS sequence"/>
</dbReference>
<reference evidence="5 6" key="1">
    <citation type="submission" date="2018-01" db="EMBL/GenBank/DDBJ databases">
        <title>Draft genome sequence of Nonomuraea sp. KC333.</title>
        <authorList>
            <person name="Sahin N."/>
            <person name="Saygin H."/>
            <person name="Ay H."/>
        </authorList>
    </citation>
    <scope>NUCLEOTIDE SEQUENCE [LARGE SCALE GENOMIC DNA]</scope>
    <source>
        <strain evidence="5 6">KC333</strain>
    </source>
</reference>
<keyword evidence="6" id="KW-1185">Reference proteome</keyword>
<evidence type="ECO:0000313" key="5">
    <source>
        <dbReference type="EMBL" id="PZG07151.1"/>
    </source>
</evidence>
<keyword evidence="3" id="KW-0804">Transcription</keyword>
<keyword evidence="1" id="KW-0805">Transcription regulation</keyword>
<sequence>MEHLRAVPGHRLRFGRGAQGIERLEAALVGEAFSPHRHDTYAIGMTLTGVQTFRYRGELRRCLPGEWHVLHPDEEHDGAAGTDEGFGYRILYVDPYLVQEALGGRPLPFVADPVVGPEAMDPALAACLRHLDEPLEELAWVEVVTLVAAALERLADAPARTRSGAAAGPPPVAALARVRELIAADPAVRRTAAELEQVSGLDRWTIARQFRAVFGTSPTRFRTMRRLDLTRRALLSGLPLGEAALAAGFADQSHMTRMFRRAYGLTPGQWLAAQTGSPAVTDRPRRSARLP</sequence>
<dbReference type="OrthoDB" id="3172070at2"/>
<dbReference type="InterPro" id="IPR003313">
    <property type="entry name" value="AraC-bd"/>
</dbReference>
<dbReference type="InterPro" id="IPR018060">
    <property type="entry name" value="HTH_AraC"/>
</dbReference>
<dbReference type="InterPro" id="IPR050204">
    <property type="entry name" value="AraC_XylS_family_regulators"/>
</dbReference>
<dbReference type="SUPFAM" id="SSF46689">
    <property type="entry name" value="Homeodomain-like"/>
    <property type="match status" value="1"/>
</dbReference>
<dbReference type="RefSeq" id="WP_111184518.1">
    <property type="nucleotide sequence ID" value="NZ_POUD01000306.1"/>
</dbReference>
<dbReference type="Pfam" id="PF12833">
    <property type="entry name" value="HTH_18"/>
    <property type="match status" value="1"/>
</dbReference>
<dbReference type="InterPro" id="IPR009057">
    <property type="entry name" value="Homeodomain-like_sf"/>
</dbReference>
<dbReference type="Gene3D" id="1.10.10.60">
    <property type="entry name" value="Homeodomain-like"/>
    <property type="match status" value="1"/>
</dbReference>
<evidence type="ECO:0000256" key="3">
    <source>
        <dbReference type="ARBA" id="ARBA00023163"/>
    </source>
</evidence>
<evidence type="ECO:0000313" key="6">
    <source>
        <dbReference type="Proteomes" id="UP000249304"/>
    </source>
</evidence>
<feature type="domain" description="HTH araC/xylS-type" evidence="4">
    <location>
        <begin position="176"/>
        <end position="273"/>
    </location>
</feature>
<organism evidence="5 6">
    <name type="scientific">Nonomuraea aridisoli</name>
    <dbReference type="NCBI Taxonomy" id="2070368"/>
    <lineage>
        <taxon>Bacteria</taxon>
        <taxon>Bacillati</taxon>
        <taxon>Actinomycetota</taxon>
        <taxon>Actinomycetes</taxon>
        <taxon>Streptosporangiales</taxon>
        <taxon>Streptosporangiaceae</taxon>
        <taxon>Nonomuraea</taxon>
    </lineage>
</organism>
<dbReference type="AlphaFoldDB" id="A0A2W2DA25"/>
<evidence type="ECO:0000259" key="4">
    <source>
        <dbReference type="PROSITE" id="PS01124"/>
    </source>
</evidence>
<dbReference type="EMBL" id="POUD01000306">
    <property type="protein sequence ID" value="PZG07151.1"/>
    <property type="molecule type" value="Genomic_DNA"/>
</dbReference>
<evidence type="ECO:0000256" key="1">
    <source>
        <dbReference type="ARBA" id="ARBA00023015"/>
    </source>
</evidence>
<dbReference type="SUPFAM" id="SSF51215">
    <property type="entry name" value="Regulatory protein AraC"/>
    <property type="match status" value="1"/>
</dbReference>
<dbReference type="SMART" id="SM00342">
    <property type="entry name" value="HTH_ARAC"/>
    <property type="match status" value="1"/>
</dbReference>
<dbReference type="InterPro" id="IPR037923">
    <property type="entry name" value="HTH-like"/>
</dbReference>
<dbReference type="PANTHER" id="PTHR46796">
    <property type="entry name" value="HTH-TYPE TRANSCRIPTIONAL ACTIVATOR RHAS-RELATED"/>
    <property type="match status" value="1"/>
</dbReference>
<proteinExistence type="predicted"/>
<protein>
    <submittedName>
        <fullName evidence="5">AraC family transcriptional regulator</fullName>
    </submittedName>
</protein>
<dbReference type="GO" id="GO:0043565">
    <property type="term" value="F:sequence-specific DNA binding"/>
    <property type="evidence" value="ECO:0007669"/>
    <property type="project" value="InterPro"/>
</dbReference>
<comment type="caution">
    <text evidence="5">The sequence shown here is derived from an EMBL/GenBank/DDBJ whole genome shotgun (WGS) entry which is preliminary data.</text>
</comment>
<dbReference type="PANTHER" id="PTHR46796:SF2">
    <property type="entry name" value="TRANSCRIPTIONAL REGULATORY PROTEIN"/>
    <property type="match status" value="1"/>
</dbReference>
<evidence type="ECO:0000256" key="2">
    <source>
        <dbReference type="ARBA" id="ARBA00023125"/>
    </source>
</evidence>
<dbReference type="PROSITE" id="PS01124">
    <property type="entry name" value="HTH_ARAC_FAMILY_2"/>
    <property type="match status" value="1"/>
</dbReference>
<accession>A0A2W2DA25</accession>
<dbReference type="GO" id="GO:0003700">
    <property type="term" value="F:DNA-binding transcription factor activity"/>
    <property type="evidence" value="ECO:0007669"/>
    <property type="project" value="InterPro"/>
</dbReference>
<dbReference type="Pfam" id="PF02311">
    <property type="entry name" value="AraC_binding"/>
    <property type="match status" value="1"/>
</dbReference>
<keyword evidence="2" id="KW-0238">DNA-binding</keyword>